<dbReference type="EMBL" id="CACRUH010000005">
    <property type="protein sequence ID" value="VYT64408.1"/>
    <property type="molecule type" value="Genomic_DNA"/>
</dbReference>
<sequence>MDGTIQNYTLDMAADTKKEPLRVKQYDTNSRQARITLKMGGEPWTIPFGCQIHINVRKTDGTLADATCTRIDEHTVLTPITEQMTAVTGTQLGELYFLGSDGDIKTQSFPVVVYEAVMDQVRIESSDDFQSLQGALRQVQISTDMADAATQYATEQGDQARDAAQRAEDAAASIQVAVDAAAAAKVSETNAKTSETASAQTKQEVTDYVESQKAAFVGYSKRESDSRYANALTNSVTGEGGVTVEDAWTAPVLGLDVVGKSEQATTTGAQLLPQPQFNDTKNGITVKTQMDGGISITGTATSAIAFTVAEILLPAGTYILSGLSGLVVGRMYFQLVEISAQGGQFVGELAKVGPVASTTVTIDRDVWARAEIKVLSGVTADSICYPMLNAGDTALPWEPYTGGAPSPSPDYPQDIISTGTVSTGKQMLNADTIVQGMVNAETGALSVTPSFVSSDFIPVKPGDYVLSGEGIKPYLNYVIYFDKEKVIKGNSTIKSSNGKFTVTEGIAYARLRFVSKTGAEGTVTPSEVAALKPMLNAGDTALPWEPYTGGKPSPSVEYPQEVKVTATGGNLFNASKIKTMSAWGATVTNNGDGSITVSGSGVLTDYINQAILFTRDQTLTILGAGNYCMSGKKTYPYFYFTLYDTVEKKVVFEINTKATPSKEITQKLINNENVVLRIGFYGEANTQIIPGVVCPMVNAGDSALPWAPYQSTSATITLTEPLRGIGEYRDRIMCRDGVWGIERWVTKLTLDGSEDWVIYGNSSYISFYTQSVCLPVSMNKREGLCEQLRVMTIGGKNLNTIWLGANNKVVYAIDNQFYNDTLEDKGLANWKAHLAESPLEIITYLDAPTWEPLPAATQQALNALTTYAGTTHLTITAGGPAPEVTLEYVQDTQKAIEQHDTANRQYTDNQIAAIVAALPTATQAAIVDNQTTKLLQEV</sequence>
<gene>
    <name evidence="1" type="ORF">CHLFYP18_05210</name>
</gene>
<evidence type="ECO:0008006" key="2">
    <source>
        <dbReference type="Google" id="ProtNLM"/>
    </source>
</evidence>
<accession>A0A6N2YF93</accession>
<proteinExistence type="predicted"/>
<evidence type="ECO:0000313" key="1">
    <source>
        <dbReference type="EMBL" id="VYT64408.1"/>
    </source>
</evidence>
<dbReference type="RefSeq" id="WP_156832162.1">
    <property type="nucleotide sequence ID" value="NZ_CACRUH010000005.1"/>
</dbReference>
<reference evidence="1" key="1">
    <citation type="submission" date="2019-11" db="EMBL/GenBank/DDBJ databases">
        <authorList>
            <person name="Feng L."/>
        </authorList>
    </citation>
    <scope>NUCLEOTIDE SEQUENCE</scope>
    <source>
        <strain evidence="1">ChathewayiLFYP18</strain>
    </source>
</reference>
<dbReference type="AlphaFoldDB" id="A0A6N2YF93"/>
<organism evidence="1">
    <name type="scientific">Hungatella hathewayi</name>
    <dbReference type="NCBI Taxonomy" id="154046"/>
    <lineage>
        <taxon>Bacteria</taxon>
        <taxon>Bacillati</taxon>
        <taxon>Bacillota</taxon>
        <taxon>Clostridia</taxon>
        <taxon>Lachnospirales</taxon>
        <taxon>Lachnospiraceae</taxon>
        <taxon>Hungatella</taxon>
    </lineage>
</organism>
<name>A0A6N2YF93_9FIRM</name>
<protein>
    <recommendedName>
        <fullName evidence="2">DUF2479 domain-containing protein</fullName>
    </recommendedName>
</protein>